<dbReference type="PANTHER" id="PTHR11562">
    <property type="entry name" value="CATION EFFLUX PROTEIN/ ZINC TRANSPORTER"/>
    <property type="match status" value="1"/>
</dbReference>
<dbReference type="Pfam" id="PF01545">
    <property type="entry name" value="Cation_efflux"/>
    <property type="match status" value="1"/>
</dbReference>
<keyword evidence="6 10" id="KW-1133">Transmembrane helix</keyword>
<dbReference type="GO" id="GO:0005886">
    <property type="term" value="C:plasma membrane"/>
    <property type="evidence" value="ECO:0007669"/>
    <property type="project" value="TreeGrafter"/>
</dbReference>
<reference evidence="14" key="1">
    <citation type="submission" date="2016-10" db="EMBL/GenBank/DDBJ databases">
        <authorList>
            <person name="Varghese N."/>
            <person name="Submissions S."/>
        </authorList>
    </citation>
    <scope>NUCLEOTIDE SEQUENCE [LARGE SCALE GENOMIC DNA]</scope>
    <source>
        <strain evidence="14">DSM 1565</strain>
    </source>
</reference>
<evidence type="ECO:0000256" key="1">
    <source>
        <dbReference type="ARBA" id="ARBA00004141"/>
    </source>
</evidence>
<dbReference type="InterPro" id="IPR027470">
    <property type="entry name" value="Cation_efflux_CTD"/>
</dbReference>
<dbReference type="SUPFAM" id="SSF160240">
    <property type="entry name" value="Cation efflux protein cytoplasmic domain-like"/>
    <property type="match status" value="1"/>
</dbReference>
<gene>
    <name evidence="13" type="ORF">SAMN04488557_2396</name>
</gene>
<evidence type="ECO:0000256" key="5">
    <source>
        <dbReference type="ARBA" id="ARBA00022906"/>
    </source>
</evidence>
<evidence type="ECO:0000256" key="2">
    <source>
        <dbReference type="ARBA" id="ARBA00008873"/>
    </source>
</evidence>
<evidence type="ECO:0000256" key="10">
    <source>
        <dbReference type="SAM" id="Phobius"/>
    </source>
</evidence>
<keyword evidence="7" id="KW-0406">Ion transport</keyword>
<dbReference type="Pfam" id="PF16916">
    <property type="entry name" value="ZT_dimer"/>
    <property type="match status" value="1"/>
</dbReference>
<evidence type="ECO:0000259" key="11">
    <source>
        <dbReference type="Pfam" id="PF01545"/>
    </source>
</evidence>
<dbReference type="InterPro" id="IPR027469">
    <property type="entry name" value="Cation_efflux_TMD_sf"/>
</dbReference>
<dbReference type="InterPro" id="IPR036837">
    <property type="entry name" value="Cation_efflux_CTD_sf"/>
</dbReference>
<evidence type="ECO:0000256" key="3">
    <source>
        <dbReference type="ARBA" id="ARBA00022448"/>
    </source>
</evidence>
<keyword evidence="4 10" id="KW-0812">Transmembrane</keyword>
<evidence type="ECO:0000256" key="6">
    <source>
        <dbReference type="ARBA" id="ARBA00022989"/>
    </source>
</evidence>
<dbReference type="InterPro" id="IPR050681">
    <property type="entry name" value="CDF/SLC30A"/>
</dbReference>
<protein>
    <submittedName>
        <fullName evidence="13">Cobalt-zinc-cadmium efflux system protein</fullName>
    </submittedName>
</protein>
<accession>A0A1I7NJ45</accession>
<dbReference type="InterPro" id="IPR002524">
    <property type="entry name" value="Cation_efflux"/>
</dbReference>
<keyword evidence="8 10" id="KW-0472">Membrane</keyword>
<dbReference type="RefSeq" id="WP_092867883.1">
    <property type="nucleotide sequence ID" value="NZ_FPCH01000002.1"/>
</dbReference>
<feature type="transmembrane region" description="Helical" evidence="10">
    <location>
        <begin position="36"/>
        <end position="61"/>
    </location>
</feature>
<name>A0A1I7NJ45_9HYPH</name>
<feature type="domain" description="Cation efflux protein cytoplasmic" evidence="12">
    <location>
        <begin position="241"/>
        <end position="308"/>
    </location>
</feature>
<dbReference type="SUPFAM" id="SSF161111">
    <property type="entry name" value="Cation efflux protein transmembrane domain-like"/>
    <property type="match status" value="1"/>
</dbReference>
<feature type="region of interest" description="Disordered" evidence="9">
    <location>
        <begin position="1"/>
        <end position="28"/>
    </location>
</feature>
<keyword evidence="14" id="KW-1185">Reference proteome</keyword>
<dbReference type="InterPro" id="IPR058533">
    <property type="entry name" value="Cation_efflux_TM"/>
</dbReference>
<evidence type="ECO:0000256" key="7">
    <source>
        <dbReference type="ARBA" id="ARBA00023065"/>
    </source>
</evidence>
<feature type="domain" description="Cation efflux protein transmembrane" evidence="11">
    <location>
        <begin position="44"/>
        <end position="228"/>
    </location>
</feature>
<evidence type="ECO:0000256" key="4">
    <source>
        <dbReference type="ARBA" id="ARBA00022692"/>
    </source>
</evidence>
<comment type="subcellular location">
    <subcellularLocation>
        <location evidence="1">Membrane</location>
        <topology evidence="1">Multi-pass membrane protein</topology>
    </subcellularLocation>
</comment>
<dbReference type="Gene3D" id="1.20.1510.10">
    <property type="entry name" value="Cation efflux protein transmembrane domain"/>
    <property type="match status" value="1"/>
</dbReference>
<proteinExistence type="inferred from homology"/>
<dbReference type="NCBIfam" id="TIGR01297">
    <property type="entry name" value="CDF"/>
    <property type="match status" value="1"/>
</dbReference>
<feature type="compositionally biased region" description="Basic and acidic residues" evidence="9">
    <location>
        <begin position="1"/>
        <end position="24"/>
    </location>
</feature>
<evidence type="ECO:0000259" key="12">
    <source>
        <dbReference type="Pfam" id="PF16916"/>
    </source>
</evidence>
<dbReference type="PANTHER" id="PTHR11562:SF17">
    <property type="entry name" value="RE54080P-RELATED"/>
    <property type="match status" value="1"/>
</dbReference>
<evidence type="ECO:0000256" key="9">
    <source>
        <dbReference type="SAM" id="MobiDB-lite"/>
    </source>
</evidence>
<feature type="transmembrane region" description="Helical" evidence="10">
    <location>
        <begin position="102"/>
        <end position="126"/>
    </location>
</feature>
<evidence type="ECO:0000256" key="8">
    <source>
        <dbReference type="ARBA" id="ARBA00023136"/>
    </source>
</evidence>
<keyword evidence="3" id="KW-0813">Transport</keyword>
<comment type="similarity">
    <text evidence="2">Belongs to the cation diffusion facilitator (CDF) transporter (TC 2.A.4) family. SLC30A subfamily.</text>
</comment>
<feature type="transmembrane region" description="Helical" evidence="10">
    <location>
        <begin position="174"/>
        <end position="200"/>
    </location>
</feature>
<dbReference type="OrthoDB" id="9809646at2"/>
<sequence>MTEVSETRNEPHDGHDHAGHDHGIGSHGHSHVPKDFGFAFALGAGLNIGFVLIEAIAGFFANSMALVADAGHNFGDVLGLLMAWGASVLVKRRPTLSFTYGFGSSTILAALANAVLLLVAVGAIVLEAVQRLIEPAPVAGGMMIVVAFAGVLVNGFTAWLFASGGERDVNIRGAYLHMMADAAVSVGVVIAGIAVLLTGWYWVDPIVSLIIAAVIIWSTWGLLQDSMRLAMHGVPGNINAVDVHNRLLQLPGVVSIHDLHIWPMSTTETALTCHLVMPDGHPGDAFIEKATKMLHDEFGIRHATLQFEVSDGAPCGLGAGCTAGSSTPAAHGAPA</sequence>
<dbReference type="Proteomes" id="UP000199423">
    <property type="component" value="Unassembled WGS sequence"/>
</dbReference>
<feature type="transmembrane region" description="Helical" evidence="10">
    <location>
        <begin position="206"/>
        <end position="223"/>
    </location>
</feature>
<dbReference type="GO" id="GO:0005385">
    <property type="term" value="F:zinc ion transmembrane transporter activity"/>
    <property type="evidence" value="ECO:0007669"/>
    <property type="project" value="TreeGrafter"/>
</dbReference>
<dbReference type="EMBL" id="FPCH01000002">
    <property type="protein sequence ID" value="SFV34677.1"/>
    <property type="molecule type" value="Genomic_DNA"/>
</dbReference>
<keyword evidence="5" id="KW-0864">Zinc transport</keyword>
<evidence type="ECO:0000313" key="13">
    <source>
        <dbReference type="EMBL" id="SFV34677.1"/>
    </source>
</evidence>
<feature type="transmembrane region" description="Helical" evidence="10">
    <location>
        <begin position="138"/>
        <end position="162"/>
    </location>
</feature>
<feature type="transmembrane region" description="Helical" evidence="10">
    <location>
        <begin position="73"/>
        <end position="90"/>
    </location>
</feature>
<organism evidence="13 14">
    <name type="scientific">Hyphomicrobium facile</name>
    <dbReference type="NCBI Taxonomy" id="51670"/>
    <lineage>
        <taxon>Bacteria</taxon>
        <taxon>Pseudomonadati</taxon>
        <taxon>Pseudomonadota</taxon>
        <taxon>Alphaproteobacteria</taxon>
        <taxon>Hyphomicrobiales</taxon>
        <taxon>Hyphomicrobiaceae</taxon>
        <taxon>Hyphomicrobium</taxon>
    </lineage>
</organism>
<keyword evidence="5" id="KW-0862">Zinc</keyword>
<evidence type="ECO:0000313" key="14">
    <source>
        <dbReference type="Proteomes" id="UP000199423"/>
    </source>
</evidence>
<dbReference type="AlphaFoldDB" id="A0A1I7NJ45"/>
<dbReference type="STRING" id="51670.SAMN04488557_2396"/>